<organism evidence="3 4">
    <name type="scientific">Halocatena salina</name>
    <dbReference type="NCBI Taxonomy" id="2934340"/>
    <lineage>
        <taxon>Archaea</taxon>
        <taxon>Methanobacteriati</taxon>
        <taxon>Methanobacteriota</taxon>
        <taxon>Stenosarchaea group</taxon>
        <taxon>Halobacteria</taxon>
        <taxon>Halobacteriales</taxon>
        <taxon>Natronomonadaceae</taxon>
        <taxon>Halocatena</taxon>
    </lineage>
</organism>
<keyword evidence="1" id="KW-0813">Transport</keyword>
<dbReference type="AlphaFoldDB" id="A0A8U0A7K1"/>
<protein>
    <submittedName>
        <fullName evidence="3">Biotin transporter BioY</fullName>
    </submittedName>
</protein>
<reference evidence="3" key="1">
    <citation type="submission" date="2022-04" db="EMBL/GenBank/DDBJ databases">
        <title>Halocatena sp. nov., isolated from a salt lake.</title>
        <authorList>
            <person name="Cui H.-L."/>
        </authorList>
    </citation>
    <scope>NUCLEOTIDE SEQUENCE</scope>
    <source>
        <strain evidence="3">AD-1</strain>
        <plasmid evidence="3">unnamed3</plasmid>
    </source>
</reference>
<evidence type="ECO:0000256" key="2">
    <source>
        <dbReference type="SAM" id="Phobius"/>
    </source>
</evidence>
<gene>
    <name evidence="3" type="ORF">MW046_18685</name>
</gene>
<dbReference type="PIRSF" id="PIRSF016661">
    <property type="entry name" value="BioY"/>
    <property type="match status" value="1"/>
</dbReference>
<dbReference type="KEGG" id="haad:MW046_18685"/>
<comment type="subcellular location">
    <subcellularLocation>
        <location evidence="1">Cell membrane</location>
        <topology evidence="1">Multi-pass membrane protein</topology>
    </subcellularLocation>
</comment>
<comment type="similarity">
    <text evidence="1">Belongs to the BioY family.</text>
</comment>
<feature type="transmembrane region" description="Helical" evidence="2">
    <location>
        <begin position="56"/>
        <end position="76"/>
    </location>
</feature>
<dbReference type="Pfam" id="PF02632">
    <property type="entry name" value="BioY"/>
    <property type="match status" value="1"/>
</dbReference>
<dbReference type="PANTHER" id="PTHR34295">
    <property type="entry name" value="BIOTIN TRANSPORTER BIOY"/>
    <property type="match status" value="1"/>
</dbReference>
<dbReference type="GeneID" id="71930118"/>
<feature type="transmembrane region" description="Helical" evidence="2">
    <location>
        <begin position="32"/>
        <end position="50"/>
    </location>
</feature>
<geneLocation type="plasmid" evidence="3 4">
    <name>unnamed3</name>
</geneLocation>
<dbReference type="GO" id="GO:0005886">
    <property type="term" value="C:plasma membrane"/>
    <property type="evidence" value="ECO:0007669"/>
    <property type="project" value="UniProtKB-SubCell"/>
</dbReference>
<evidence type="ECO:0000256" key="1">
    <source>
        <dbReference type="PIRNR" id="PIRNR016661"/>
    </source>
</evidence>
<keyword evidence="1 2" id="KW-0472">Membrane</keyword>
<dbReference type="GO" id="GO:0015225">
    <property type="term" value="F:biotin transmembrane transporter activity"/>
    <property type="evidence" value="ECO:0007669"/>
    <property type="project" value="UniProtKB-UniRule"/>
</dbReference>
<dbReference type="EMBL" id="CP096022">
    <property type="protein sequence ID" value="UPM45082.1"/>
    <property type="molecule type" value="Genomic_DNA"/>
</dbReference>
<dbReference type="Gene3D" id="1.10.1760.20">
    <property type="match status" value="1"/>
</dbReference>
<name>A0A8U0A7K1_9EURY</name>
<proteinExistence type="inferred from homology"/>
<keyword evidence="2" id="KW-1133">Transmembrane helix</keyword>
<evidence type="ECO:0000313" key="3">
    <source>
        <dbReference type="EMBL" id="UPM45082.1"/>
    </source>
</evidence>
<evidence type="ECO:0000313" key="4">
    <source>
        <dbReference type="Proteomes" id="UP000831768"/>
    </source>
</evidence>
<keyword evidence="4" id="KW-1185">Reference proteome</keyword>
<sequence length="206" mass="20834">MTKQSGEQTEDGRTDARETDVELVGDEITINVARAALFAALIGAFSYVSFPNPVSPTPVTLQVLGVFLAGIFLGPIWGGTACVLYLVAGVLGAPVFAGGAAGFGVLLGPTAGYLWSMPLAAFAVGVIVHEGFAPSEPRASSPIRLVGAMVVGTVLIYAAGVVGMMLTLDLGRSEAFLTGAVALVPAETLKIAAAVGIVRSDAITAS</sequence>
<feature type="transmembrane region" description="Helical" evidence="2">
    <location>
        <begin position="83"/>
        <end position="107"/>
    </location>
</feature>
<dbReference type="InterPro" id="IPR003784">
    <property type="entry name" value="BioY"/>
</dbReference>
<dbReference type="RefSeq" id="WP_247995736.1">
    <property type="nucleotide sequence ID" value="NZ_CP096022.1"/>
</dbReference>
<dbReference type="Proteomes" id="UP000831768">
    <property type="component" value="Plasmid unnamed3"/>
</dbReference>
<feature type="transmembrane region" description="Helical" evidence="2">
    <location>
        <begin position="113"/>
        <end position="133"/>
    </location>
</feature>
<keyword evidence="2" id="KW-0812">Transmembrane</keyword>
<keyword evidence="3" id="KW-0614">Plasmid</keyword>
<accession>A0A8U0A7K1</accession>
<feature type="transmembrane region" description="Helical" evidence="2">
    <location>
        <begin position="145"/>
        <end position="168"/>
    </location>
</feature>
<dbReference type="PANTHER" id="PTHR34295:SF1">
    <property type="entry name" value="BIOTIN TRANSPORTER BIOY"/>
    <property type="match status" value="1"/>
</dbReference>
<keyword evidence="1" id="KW-1003">Cell membrane</keyword>